<evidence type="ECO:0000313" key="1">
    <source>
        <dbReference type="Proteomes" id="UP000050741"/>
    </source>
</evidence>
<keyword evidence="1" id="KW-1185">Reference proteome</keyword>
<protein>
    <submittedName>
        <fullName evidence="2">Phorbol-ester/DAG-type domain-containing protein</fullName>
    </submittedName>
</protein>
<dbReference type="Proteomes" id="UP000050741">
    <property type="component" value="Unassembled WGS sequence"/>
</dbReference>
<evidence type="ECO:0000313" key="2">
    <source>
        <dbReference type="WBParaSite" id="GPLIN_001447400"/>
    </source>
</evidence>
<reference evidence="2" key="2">
    <citation type="submission" date="2016-06" db="UniProtKB">
        <authorList>
            <consortium name="WormBaseParasite"/>
        </authorList>
    </citation>
    <scope>IDENTIFICATION</scope>
</reference>
<sequence>IPTEGDGCVEPELQPAPPTLALLPTVPTVEERLAIAERECTVLRTTCDALRTAHDTFHLEHASLRTSHDALRVGFDELQAALTTSLGRQHGAGSTAPGSPGLHSDCEASFSPCFCCYAEMVGEEEDARLHVGPLPCRVCGCLVGVPESELPFGKTAAREETNCSFDCGEELGQSGVEWCAGCGFPAHRACVQKWRRCKREMEEDEHIAHTDSANHHAAECSRCRCCFYTGEPGRPLTVQRELVFSPANSINNDDLRDFTRVAYARNLAAAFVRVALGLQNRWP</sequence>
<dbReference type="WBParaSite" id="GPLIN_001447400">
    <property type="protein sequence ID" value="GPLIN_001447400"/>
    <property type="gene ID" value="GPLIN_001447400"/>
</dbReference>
<reference evidence="1" key="1">
    <citation type="submission" date="2014-05" db="EMBL/GenBank/DDBJ databases">
        <title>The genome and life-stage specific transcriptomes of Globodera pallida elucidate key aspects of plant parasitism by a cyst nematode.</title>
        <authorList>
            <person name="Cotton J.A."/>
            <person name="Lilley C.J."/>
            <person name="Jones L.M."/>
            <person name="Kikuchi T."/>
            <person name="Reid A.J."/>
            <person name="Thorpe P."/>
            <person name="Tsai I.J."/>
            <person name="Beasley H."/>
            <person name="Blok V."/>
            <person name="Cock P.J.A."/>
            <person name="Van den Akker S.E."/>
            <person name="Holroyd N."/>
            <person name="Hunt M."/>
            <person name="Mantelin S."/>
            <person name="Naghra H."/>
            <person name="Pain A."/>
            <person name="Palomares-Rius J.E."/>
            <person name="Zarowiecki M."/>
            <person name="Berriman M."/>
            <person name="Jones J.T."/>
            <person name="Urwin P.E."/>
        </authorList>
    </citation>
    <scope>NUCLEOTIDE SEQUENCE [LARGE SCALE GENOMIC DNA]</scope>
    <source>
        <strain evidence="1">Lindley</strain>
    </source>
</reference>
<name>A0A183CNL7_GLOPA</name>
<dbReference type="AlphaFoldDB" id="A0A183CNL7"/>
<accession>A0A183CNL7</accession>
<proteinExistence type="predicted"/>
<organism evidence="1 2">
    <name type="scientific">Globodera pallida</name>
    <name type="common">Potato cyst nematode worm</name>
    <name type="synonym">Heterodera pallida</name>
    <dbReference type="NCBI Taxonomy" id="36090"/>
    <lineage>
        <taxon>Eukaryota</taxon>
        <taxon>Metazoa</taxon>
        <taxon>Ecdysozoa</taxon>
        <taxon>Nematoda</taxon>
        <taxon>Chromadorea</taxon>
        <taxon>Rhabditida</taxon>
        <taxon>Tylenchina</taxon>
        <taxon>Tylenchomorpha</taxon>
        <taxon>Tylenchoidea</taxon>
        <taxon>Heteroderidae</taxon>
        <taxon>Heteroderinae</taxon>
        <taxon>Globodera</taxon>
    </lineage>
</organism>